<dbReference type="InterPro" id="IPR007460">
    <property type="entry name" value="BrnT_toxin"/>
</dbReference>
<sequence>MSFEDAQEILKGIIFTAVDDRFDYGEIREISIGLIRGVVIVRVAHGERQGYIRLISDRKATPKEKKQYSISDERLKELQNIRDSAIDTSDIRELDDRLWEQGKMLKPLNKKAISIRIDSEVLDWFKSQRKKYQSLFNKYGFAFIC</sequence>
<reference evidence="1 2" key="1">
    <citation type="journal article" date="2020" name="ISME J.">
        <title>Comparative genomics reveals insights into cyanobacterial evolution and habitat adaptation.</title>
        <authorList>
            <person name="Chen M.Y."/>
            <person name="Teng W.K."/>
            <person name="Zhao L."/>
            <person name="Hu C.X."/>
            <person name="Zhou Y.K."/>
            <person name="Han B.P."/>
            <person name="Song L.R."/>
            <person name="Shu W.S."/>
        </authorList>
    </citation>
    <scope>NUCLEOTIDE SEQUENCE [LARGE SCALE GENOMIC DNA]</scope>
    <source>
        <strain evidence="1 2">FACHB-1370</strain>
    </source>
</reference>
<evidence type="ECO:0000313" key="1">
    <source>
        <dbReference type="EMBL" id="MBD2546343.1"/>
    </source>
</evidence>
<name>A0ABR8EKC8_9CYAN</name>
<dbReference type="EMBL" id="JACJSK010000036">
    <property type="protein sequence ID" value="MBD2546343.1"/>
    <property type="molecule type" value="Genomic_DNA"/>
</dbReference>
<proteinExistence type="predicted"/>
<dbReference type="Pfam" id="PF14384">
    <property type="entry name" value="BrnA_antitoxin"/>
    <property type="match status" value="1"/>
</dbReference>
<organism evidence="1 2">
    <name type="scientific">Planktothricoides raciborskii FACHB-1370</name>
    <dbReference type="NCBI Taxonomy" id="2949576"/>
    <lineage>
        <taxon>Bacteria</taxon>
        <taxon>Bacillati</taxon>
        <taxon>Cyanobacteriota</taxon>
        <taxon>Cyanophyceae</taxon>
        <taxon>Oscillatoriophycideae</taxon>
        <taxon>Oscillatoriales</taxon>
        <taxon>Oscillatoriaceae</taxon>
        <taxon>Planktothricoides</taxon>
    </lineage>
</organism>
<dbReference type="InterPro" id="IPR038573">
    <property type="entry name" value="BrnT_sf"/>
</dbReference>
<gene>
    <name evidence="1" type="ORF">H6G72_21350</name>
</gene>
<dbReference type="InterPro" id="IPR025528">
    <property type="entry name" value="BrnA_antitoxin"/>
</dbReference>
<evidence type="ECO:0000313" key="2">
    <source>
        <dbReference type="Proteomes" id="UP000641954"/>
    </source>
</evidence>
<accession>A0ABR8EKC8</accession>
<keyword evidence="2" id="KW-1185">Reference proteome</keyword>
<dbReference type="Gene3D" id="3.10.450.530">
    <property type="entry name" value="Ribonuclease toxin, BrnT, of type II toxin-antitoxin system"/>
    <property type="match status" value="1"/>
</dbReference>
<dbReference type="Proteomes" id="UP000641954">
    <property type="component" value="Unassembled WGS sequence"/>
</dbReference>
<dbReference type="Pfam" id="PF04365">
    <property type="entry name" value="BrnT_toxin"/>
    <property type="match status" value="1"/>
</dbReference>
<protein>
    <submittedName>
        <fullName evidence="1">BrnA antitoxin family protein</fullName>
    </submittedName>
</protein>
<comment type="caution">
    <text evidence="1">The sequence shown here is derived from an EMBL/GenBank/DDBJ whole genome shotgun (WGS) entry which is preliminary data.</text>
</comment>